<dbReference type="Gene3D" id="3.20.20.80">
    <property type="entry name" value="Glycosidases"/>
    <property type="match status" value="1"/>
</dbReference>
<dbReference type="OrthoDB" id="726732at2759"/>
<feature type="region of interest" description="Disordered" evidence="2">
    <location>
        <begin position="326"/>
        <end position="346"/>
    </location>
</feature>
<evidence type="ECO:0000256" key="2">
    <source>
        <dbReference type="SAM" id="MobiDB-lite"/>
    </source>
</evidence>
<gene>
    <name evidence="3" type="ORF">FNV43_RR24549</name>
</gene>
<keyword evidence="4" id="KW-1185">Reference proteome</keyword>
<evidence type="ECO:0000313" key="3">
    <source>
        <dbReference type="EMBL" id="KAF3433447.1"/>
    </source>
</evidence>
<dbReference type="SUPFAM" id="SSF51445">
    <property type="entry name" value="(Trans)glycosidases"/>
    <property type="match status" value="1"/>
</dbReference>
<evidence type="ECO:0000313" key="4">
    <source>
        <dbReference type="Proteomes" id="UP000796880"/>
    </source>
</evidence>
<feature type="compositionally biased region" description="Basic and acidic residues" evidence="2">
    <location>
        <begin position="334"/>
        <end position="346"/>
    </location>
</feature>
<dbReference type="GO" id="GO:0004566">
    <property type="term" value="F:beta-glucuronidase activity"/>
    <property type="evidence" value="ECO:0007669"/>
    <property type="project" value="TreeGrafter"/>
</dbReference>
<accession>A0A8K0DYA8</accession>
<dbReference type="GO" id="GO:0016020">
    <property type="term" value="C:membrane"/>
    <property type="evidence" value="ECO:0007669"/>
    <property type="project" value="InterPro"/>
</dbReference>
<dbReference type="PANTHER" id="PTHR14363">
    <property type="entry name" value="HEPARANASE-RELATED"/>
    <property type="match status" value="1"/>
</dbReference>
<protein>
    <recommendedName>
        <fullName evidence="5">Heparanase-like protein 2</fullName>
    </recommendedName>
</protein>
<dbReference type="PANTHER" id="PTHR14363:SF13">
    <property type="entry name" value="OS07G0598400 PROTEIN"/>
    <property type="match status" value="1"/>
</dbReference>
<organism evidence="3 4">
    <name type="scientific">Rhamnella rubrinervis</name>
    <dbReference type="NCBI Taxonomy" id="2594499"/>
    <lineage>
        <taxon>Eukaryota</taxon>
        <taxon>Viridiplantae</taxon>
        <taxon>Streptophyta</taxon>
        <taxon>Embryophyta</taxon>
        <taxon>Tracheophyta</taxon>
        <taxon>Spermatophyta</taxon>
        <taxon>Magnoliopsida</taxon>
        <taxon>eudicotyledons</taxon>
        <taxon>Gunneridae</taxon>
        <taxon>Pentapetalae</taxon>
        <taxon>rosids</taxon>
        <taxon>fabids</taxon>
        <taxon>Rosales</taxon>
        <taxon>Rhamnaceae</taxon>
        <taxon>rhamnoid group</taxon>
        <taxon>Rhamneae</taxon>
        <taxon>Rhamnella</taxon>
    </lineage>
</organism>
<evidence type="ECO:0008006" key="5">
    <source>
        <dbReference type="Google" id="ProtNLM"/>
    </source>
</evidence>
<dbReference type="InterPro" id="IPR017853">
    <property type="entry name" value="GH"/>
</dbReference>
<name>A0A8K0DYA8_9ROSA</name>
<comment type="caution">
    <text evidence="3">The sequence shown here is derived from an EMBL/GenBank/DDBJ whole genome shotgun (WGS) entry which is preliminary data.</text>
</comment>
<dbReference type="AlphaFoldDB" id="A0A8K0DYA8"/>
<sequence length="354" mass="40256">MDWPKFHNTTSFLSGFPTKKRGSEEKRPYDKFVADHRFDQAQHASWKTIAISSKVNSDRSFDELCGGLSSFSPLRIRVGGSLQDQVVYNIGYANPECPQFTKTTDSLFGFSKGCLPLKRRDELNDLFNQTGVKMTFGLNALYGNKRSQENKVLWIGDWNLQNARDLMKYTIPKGYKIDSYKLGNELCGIGFAARLESEQYGKDFIELKKLATELYLEACTRPKVLGPGGFYDKKWFNTFLQVTGPDVVDAVTDYLYSLGAVHFCGNQLMGKKVLSTRHNGSPYLRAYYHCSMNHPGVCLLLINMSNSTYSDISIVNDFNLYLEQHQDSNSNARPQREEYHLTPKDGDIQRIDSV</sequence>
<proteinExistence type="inferred from homology"/>
<evidence type="ECO:0000256" key="1">
    <source>
        <dbReference type="ARBA" id="ARBA00009800"/>
    </source>
</evidence>
<reference evidence="3" key="1">
    <citation type="submission" date="2020-03" db="EMBL/GenBank/DDBJ databases">
        <title>A high-quality chromosome-level genome assembly of a woody plant with both climbing and erect habits, Rhamnella rubrinervis.</title>
        <authorList>
            <person name="Lu Z."/>
            <person name="Yang Y."/>
            <person name="Zhu X."/>
            <person name="Sun Y."/>
        </authorList>
    </citation>
    <scope>NUCLEOTIDE SEQUENCE</scope>
    <source>
        <strain evidence="3">BYM</strain>
        <tissue evidence="3">Leaf</tissue>
    </source>
</reference>
<comment type="similarity">
    <text evidence="1">Belongs to the glycosyl hydrolase 79 family.</text>
</comment>
<dbReference type="Pfam" id="PF03662">
    <property type="entry name" value="Glyco_hydro_79n"/>
    <property type="match status" value="1"/>
</dbReference>
<dbReference type="EMBL" id="VOIH02000011">
    <property type="protein sequence ID" value="KAF3433447.1"/>
    <property type="molecule type" value="Genomic_DNA"/>
</dbReference>
<dbReference type="GO" id="GO:0009505">
    <property type="term" value="C:plant-type cell wall"/>
    <property type="evidence" value="ECO:0007669"/>
    <property type="project" value="TreeGrafter"/>
</dbReference>
<dbReference type="Proteomes" id="UP000796880">
    <property type="component" value="Unassembled WGS sequence"/>
</dbReference>
<dbReference type="InterPro" id="IPR005199">
    <property type="entry name" value="Glyco_hydro_79"/>
</dbReference>